<dbReference type="AlphaFoldDB" id="A0A1B6IIZ4"/>
<dbReference type="PANTHER" id="PTHR10773:SF19">
    <property type="match status" value="1"/>
</dbReference>
<organism evidence="1">
    <name type="scientific">Homalodisca liturata</name>
    <dbReference type="NCBI Taxonomy" id="320908"/>
    <lineage>
        <taxon>Eukaryota</taxon>
        <taxon>Metazoa</taxon>
        <taxon>Ecdysozoa</taxon>
        <taxon>Arthropoda</taxon>
        <taxon>Hexapoda</taxon>
        <taxon>Insecta</taxon>
        <taxon>Pterygota</taxon>
        <taxon>Neoptera</taxon>
        <taxon>Paraneoptera</taxon>
        <taxon>Hemiptera</taxon>
        <taxon>Auchenorrhyncha</taxon>
        <taxon>Membracoidea</taxon>
        <taxon>Cicadellidae</taxon>
        <taxon>Cicadellinae</taxon>
        <taxon>Proconiini</taxon>
        <taxon>Homalodisca</taxon>
    </lineage>
</organism>
<feature type="non-terminal residue" evidence="1">
    <location>
        <position position="1"/>
    </location>
</feature>
<feature type="non-terminal residue" evidence="1">
    <location>
        <position position="119"/>
    </location>
</feature>
<dbReference type="EMBL" id="GECU01020825">
    <property type="protein sequence ID" value="JAS86881.1"/>
    <property type="molecule type" value="Transcribed_RNA"/>
</dbReference>
<protein>
    <submittedName>
        <fullName evidence="1">Uncharacterized protein</fullName>
    </submittedName>
</protein>
<gene>
    <name evidence="1" type="ORF">g.59227</name>
</gene>
<name>A0A1B6IIZ4_9HEMI</name>
<evidence type="ECO:0000313" key="1">
    <source>
        <dbReference type="EMBL" id="JAS86881.1"/>
    </source>
</evidence>
<sequence>EEISRRHQEHLDEAASRYRLKREDKLHGKEDHKSKVVMADLQKCLPTPNLTNSQSFYLRKLWTLNYTIHDPANNKTWCMLWDEVTGGRGGSEMASCFYAWASRDIIESGIEKLTVWTDN</sequence>
<reference evidence="1" key="1">
    <citation type="submission" date="2015-11" db="EMBL/GenBank/DDBJ databases">
        <title>De novo transcriptome assembly of four potential Pierce s Disease insect vectors from Arizona vineyards.</title>
        <authorList>
            <person name="Tassone E.E."/>
        </authorList>
    </citation>
    <scope>NUCLEOTIDE SEQUENCE</scope>
</reference>
<accession>A0A1B6IIZ4</accession>
<proteinExistence type="predicted"/>
<dbReference type="PANTHER" id="PTHR10773">
    <property type="entry name" value="DNA-DIRECTED RNA POLYMERASES I, II, AND III SUBUNIT RPABC2"/>
    <property type="match status" value="1"/>
</dbReference>